<dbReference type="AlphaFoldDB" id="A0A6A4I5B4"/>
<keyword evidence="2" id="KW-1185">Reference proteome</keyword>
<dbReference type="EMBL" id="ML769405">
    <property type="protein sequence ID" value="KAE9405909.1"/>
    <property type="molecule type" value="Genomic_DNA"/>
</dbReference>
<gene>
    <name evidence="1" type="ORF">BT96DRAFT_915672</name>
</gene>
<evidence type="ECO:0000313" key="1">
    <source>
        <dbReference type="EMBL" id="KAE9405909.1"/>
    </source>
</evidence>
<dbReference type="Proteomes" id="UP000799118">
    <property type="component" value="Unassembled WGS sequence"/>
</dbReference>
<protein>
    <recommendedName>
        <fullName evidence="3">F-box domain-containing protein</fullName>
    </recommendedName>
</protein>
<reference evidence="1" key="1">
    <citation type="journal article" date="2019" name="Environ. Microbiol.">
        <title>Fungal ecological strategies reflected in gene transcription - a case study of two litter decomposers.</title>
        <authorList>
            <person name="Barbi F."/>
            <person name="Kohler A."/>
            <person name="Barry K."/>
            <person name="Baskaran P."/>
            <person name="Daum C."/>
            <person name="Fauchery L."/>
            <person name="Ihrmark K."/>
            <person name="Kuo A."/>
            <person name="LaButti K."/>
            <person name="Lipzen A."/>
            <person name="Morin E."/>
            <person name="Grigoriev I.V."/>
            <person name="Henrissat B."/>
            <person name="Lindahl B."/>
            <person name="Martin F."/>
        </authorList>
    </citation>
    <scope>NUCLEOTIDE SEQUENCE</scope>
    <source>
        <strain evidence="1">JB14</strain>
    </source>
</reference>
<evidence type="ECO:0000313" key="2">
    <source>
        <dbReference type="Proteomes" id="UP000799118"/>
    </source>
</evidence>
<evidence type="ECO:0008006" key="3">
    <source>
        <dbReference type="Google" id="ProtNLM"/>
    </source>
</evidence>
<dbReference type="OrthoDB" id="2842336at2759"/>
<proteinExistence type="predicted"/>
<organism evidence="1 2">
    <name type="scientific">Gymnopus androsaceus JB14</name>
    <dbReference type="NCBI Taxonomy" id="1447944"/>
    <lineage>
        <taxon>Eukaryota</taxon>
        <taxon>Fungi</taxon>
        <taxon>Dikarya</taxon>
        <taxon>Basidiomycota</taxon>
        <taxon>Agaricomycotina</taxon>
        <taxon>Agaricomycetes</taxon>
        <taxon>Agaricomycetidae</taxon>
        <taxon>Agaricales</taxon>
        <taxon>Marasmiineae</taxon>
        <taxon>Omphalotaceae</taxon>
        <taxon>Gymnopus</taxon>
    </lineage>
</organism>
<name>A0A6A4I5B4_9AGAR</name>
<sequence length="167" mass="18756">MVNGFTSRSSFQLTTLSIKFIPLLDSDLIDLLRRLPSLHHLTIDDSNTTSPRPVTSLLVQSLHAIPRTSSVTMFSVLVKRLQTLSLTTSAEAQEAFNDRDFVDMVSSRWFLDGYTSDSDSMNSNGRMACLRSVVMRFTKRVVDEEVYGPLKYLEEEGMRVVVVGQSS</sequence>
<accession>A0A6A4I5B4</accession>